<dbReference type="AlphaFoldDB" id="B4FCD7"/>
<reference evidence="6" key="1">
    <citation type="journal article" date="2009" name="PLoS Genet.">
        <title>Sequencing, mapping, and analysis of 27,455 maize full-length cDNAs.</title>
        <authorList>
            <person name="Soderlund C."/>
            <person name="Descour A."/>
            <person name="Kudrna D."/>
            <person name="Bomhoff M."/>
            <person name="Boyd L."/>
            <person name="Currie J."/>
            <person name="Angelova A."/>
            <person name="Collura K."/>
            <person name="Wissotski M."/>
            <person name="Ashley E."/>
            <person name="Morrow D."/>
            <person name="Fernandes J."/>
            <person name="Walbot V."/>
            <person name="Yu Y."/>
        </authorList>
    </citation>
    <scope>NUCLEOTIDE SEQUENCE</scope>
    <source>
        <strain evidence="6">B73</strain>
    </source>
</reference>
<dbReference type="SUPFAM" id="SSF51695">
    <property type="entry name" value="PLC-like phosphodiesterases"/>
    <property type="match status" value="1"/>
</dbReference>
<comment type="catalytic activity">
    <reaction evidence="4">
        <text>a sn-glycero-3-phosphodiester + H2O = an alcohol + sn-glycerol 3-phosphate + H(+)</text>
        <dbReference type="Rhea" id="RHEA:12969"/>
        <dbReference type="ChEBI" id="CHEBI:15377"/>
        <dbReference type="ChEBI" id="CHEBI:15378"/>
        <dbReference type="ChEBI" id="CHEBI:30879"/>
        <dbReference type="ChEBI" id="CHEBI:57597"/>
        <dbReference type="ChEBI" id="CHEBI:83408"/>
        <dbReference type="EC" id="3.1.4.46"/>
    </reaction>
</comment>
<dbReference type="PANTHER" id="PTHR43620:SF40">
    <property type="entry name" value="GLYCEROPHOSPHODIESTER PHOSPHODIESTERASE"/>
    <property type="match status" value="1"/>
</dbReference>
<dbReference type="EC" id="3.1.4.46" evidence="1"/>
<dbReference type="PROSITE" id="PS50838">
    <property type="entry name" value="MAGE"/>
    <property type="match status" value="1"/>
</dbReference>
<evidence type="ECO:0000256" key="3">
    <source>
        <dbReference type="ARBA" id="ARBA00022801"/>
    </source>
</evidence>
<dbReference type="GO" id="GO:0006629">
    <property type="term" value="P:lipid metabolic process"/>
    <property type="evidence" value="ECO:0007669"/>
    <property type="project" value="InterPro"/>
</dbReference>
<evidence type="ECO:0000259" key="5">
    <source>
        <dbReference type="PROSITE" id="PS50838"/>
    </source>
</evidence>
<dbReference type="InterPro" id="IPR041898">
    <property type="entry name" value="MAGE_WH1"/>
</dbReference>
<evidence type="ECO:0000256" key="4">
    <source>
        <dbReference type="ARBA" id="ARBA00047512"/>
    </source>
</evidence>
<dbReference type="Pfam" id="PF01454">
    <property type="entry name" value="MAGE"/>
    <property type="match status" value="1"/>
</dbReference>
<accession>B4FCD7</accession>
<sequence>MATSDELAQIDISKEEKDKLVAEVMRYVLFKTHQSSDCPIKREELTGIITKNYRQRALPTLVINEAKERLAATFGYEMRELQRTRAPATRSGRPAQRQFNADAKSYVLVSMLDPEVYSKYVEDKAAAHLSGFAFAVIGIIHLAGGKMPEEDLWHQLKRVGLNETDEAHLVLGNNKQETKYSLVYMIEEGVRDAAPSSLADIKKFANAVSVSTTSVLPQTHYYLTNQTNKLVTSLQSAGLQVYVYVLMNEFASQPNDFFADATSQINAYVQGAKVDGIITDFPGTAHRYKLNSCTSMGNSAPLFMQPPQPGSLLLTMAPDVQPPAAAPMPLLTDADVAEPALPPVSNTTTAASPSHAALRMRTDVSILIALLMLCASLLI</sequence>
<dbReference type="InterPro" id="IPR002190">
    <property type="entry name" value="MHD_dom"/>
</dbReference>
<name>B4FCD7_MAIZE</name>
<organism evidence="6">
    <name type="scientific">Zea mays</name>
    <name type="common">Maize</name>
    <dbReference type="NCBI Taxonomy" id="4577"/>
    <lineage>
        <taxon>Eukaryota</taxon>
        <taxon>Viridiplantae</taxon>
        <taxon>Streptophyta</taxon>
        <taxon>Embryophyta</taxon>
        <taxon>Tracheophyta</taxon>
        <taxon>Spermatophyta</taxon>
        <taxon>Magnoliopsida</taxon>
        <taxon>Liliopsida</taxon>
        <taxon>Poales</taxon>
        <taxon>Poaceae</taxon>
        <taxon>PACMAD clade</taxon>
        <taxon>Panicoideae</taxon>
        <taxon>Andropogonodae</taxon>
        <taxon>Andropogoneae</taxon>
        <taxon>Tripsacinae</taxon>
        <taxon>Zea</taxon>
    </lineage>
</organism>
<dbReference type="GO" id="GO:0008889">
    <property type="term" value="F:glycerophosphodiester phosphodiesterase activity"/>
    <property type="evidence" value="ECO:0007669"/>
    <property type="project" value="UniProtKB-EC"/>
</dbReference>
<dbReference type="SMART" id="SM01373">
    <property type="entry name" value="MAGE"/>
    <property type="match status" value="1"/>
</dbReference>
<dbReference type="Gene3D" id="1.10.10.1200">
    <property type="entry name" value="MAGE homology domain, winged helix WH1 motif"/>
    <property type="match status" value="1"/>
</dbReference>
<dbReference type="Gene3D" id="3.20.20.190">
    <property type="entry name" value="Phosphatidylinositol (PI) phosphodiesterase"/>
    <property type="match status" value="1"/>
</dbReference>
<dbReference type="ExpressionAtlas" id="B4FCD7">
    <property type="expression patterns" value="baseline and differential"/>
</dbReference>
<dbReference type="InterPro" id="IPR017946">
    <property type="entry name" value="PLC-like_Pdiesterase_TIM-brl"/>
</dbReference>
<dbReference type="EMBL" id="BT034775">
    <property type="protein sequence ID" value="ACF79780.1"/>
    <property type="molecule type" value="mRNA"/>
</dbReference>
<dbReference type="PANTHER" id="PTHR43620">
    <property type="entry name" value="GLYCEROPHOSPHORYL DIESTER PHOSPHODIESTERASE"/>
    <property type="match status" value="1"/>
</dbReference>
<protein>
    <recommendedName>
        <fullName evidence="1">glycerophosphodiester phosphodiesterase</fullName>
        <ecNumber evidence="1">3.1.4.46</ecNumber>
    </recommendedName>
</protein>
<evidence type="ECO:0000256" key="2">
    <source>
        <dbReference type="ARBA" id="ARBA00022798"/>
    </source>
</evidence>
<proteinExistence type="evidence at transcript level"/>
<feature type="domain" description="MAGE" evidence="5">
    <location>
        <begin position="17"/>
        <end position="161"/>
    </location>
</feature>
<dbReference type="GO" id="GO:0006071">
    <property type="term" value="P:glycerol metabolic process"/>
    <property type="evidence" value="ECO:0007669"/>
    <property type="project" value="UniProtKB-KW"/>
</dbReference>
<keyword evidence="2" id="KW-0319">Glycerol metabolism</keyword>
<keyword evidence="3" id="KW-0378">Hydrolase</keyword>
<evidence type="ECO:0000313" key="6">
    <source>
        <dbReference type="EMBL" id="ACF79780.1"/>
    </source>
</evidence>
<evidence type="ECO:0000256" key="1">
    <source>
        <dbReference type="ARBA" id="ARBA00012247"/>
    </source>
</evidence>